<sequence length="48" mass="5526">MAENLTHRKTCCCYGQTDDTLYEWIKIFLIVFNFFFLVGSLGFIGLGV</sequence>
<name>H2YPX4_CIOSA</name>
<accession>H2YPX4</accession>
<organism evidence="2 3">
    <name type="scientific">Ciona savignyi</name>
    <name type="common">Pacific transparent sea squirt</name>
    <dbReference type="NCBI Taxonomy" id="51511"/>
    <lineage>
        <taxon>Eukaryota</taxon>
        <taxon>Metazoa</taxon>
        <taxon>Chordata</taxon>
        <taxon>Tunicata</taxon>
        <taxon>Ascidiacea</taxon>
        <taxon>Phlebobranchia</taxon>
        <taxon>Cionidae</taxon>
        <taxon>Ciona</taxon>
    </lineage>
</organism>
<reference evidence="2" key="2">
    <citation type="submission" date="2025-08" db="UniProtKB">
        <authorList>
            <consortium name="Ensembl"/>
        </authorList>
    </citation>
    <scope>IDENTIFICATION</scope>
</reference>
<proteinExistence type="predicted"/>
<keyword evidence="1" id="KW-0472">Membrane</keyword>
<evidence type="ECO:0000313" key="3">
    <source>
        <dbReference type="Proteomes" id="UP000007875"/>
    </source>
</evidence>
<dbReference type="AlphaFoldDB" id="H2YPX4"/>
<keyword evidence="3" id="KW-1185">Reference proteome</keyword>
<feature type="transmembrane region" description="Helical" evidence="1">
    <location>
        <begin position="24"/>
        <end position="46"/>
    </location>
</feature>
<evidence type="ECO:0000256" key="1">
    <source>
        <dbReference type="SAM" id="Phobius"/>
    </source>
</evidence>
<reference evidence="3" key="1">
    <citation type="submission" date="2003-08" db="EMBL/GenBank/DDBJ databases">
        <authorList>
            <person name="Birren B."/>
            <person name="Nusbaum C."/>
            <person name="Abebe A."/>
            <person name="Abouelleil A."/>
            <person name="Adekoya E."/>
            <person name="Ait-zahra M."/>
            <person name="Allen N."/>
            <person name="Allen T."/>
            <person name="An P."/>
            <person name="Anderson M."/>
            <person name="Anderson S."/>
            <person name="Arachchi H."/>
            <person name="Armbruster J."/>
            <person name="Bachantsang P."/>
            <person name="Baldwin J."/>
            <person name="Barry A."/>
            <person name="Bayul T."/>
            <person name="Blitshsteyn B."/>
            <person name="Bloom T."/>
            <person name="Blye J."/>
            <person name="Boguslavskiy L."/>
            <person name="Borowsky M."/>
            <person name="Boukhgalter B."/>
            <person name="Brunache A."/>
            <person name="Butler J."/>
            <person name="Calixte N."/>
            <person name="Calvo S."/>
            <person name="Camarata J."/>
            <person name="Campo K."/>
            <person name="Chang J."/>
            <person name="Cheshatsang Y."/>
            <person name="Citroen M."/>
            <person name="Collymore A."/>
            <person name="Considine T."/>
            <person name="Cook A."/>
            <person name="Cooke P."/>
            <person name="Corum B."/>
            <person name="Cuomo C."/>
            <person name="David R."/>
            <person name="Dawoe T."/>
            <person name="Degray S."/>
            <person name="Dodge S."/>
            <person name="Dooley K."/>
            <person name="Dorje P."/>
            <person name="Dorjee K."/>
            <person name="Dorris L."/>
            <person name="Duffey N."/>
            <person name="Dupes A."/>
            <person name="Elkins T."/>
            <person name="Engels R."/>
            <person name="Erickson J."/>
            <person name="Farina A."/>
            <person name="Faro S."/>
            <person name="Ferreira P."/>
            <person name="Fischer H."/>
            <person name="Fitzgerald M."/>
            <person name="Foley K."/>
            <person name="Gage D."/>
            <person name="Galagan J."/>
            <person name="Gearin G."/>
            <person name="Gnerre S."/>
            <person name="Gnirke A."/>
            <person name="Goyette A."/>
            <person name="Graham J."/>
            <person name="Grandbois E."/>
            <person name="Gyaltsen K."/>
            <person name="Hafez N."/>
            <person name="Hagopian D."/>
            <person name="Hagos B."/>
            <person name="Hall J."/>
            <person name="Hatcher B."/>
            <person name="Heller A."/>
            <person name="Higgins H."/>
            <person name="Honan T."/>
            <person name="Horn A."/>
            <person name="Houde N."/>
            <person name="Hughes L."/>
            <person name="Hulme W."/>
            <person name="Husby E."/>
            <person name="Iliev I."/>
            <person name="Jaffe D."/>
            <person name="Jones C."/>
            <person name="Kamal M."/>
            <person name="Kamat A."/>
            <person name="Kamvysselis M."/>
            <person name="Karlsson E."/>
            <person name="Kells C."/>
            <person name="Kieu A."/>
            <person name="Kisner P."/>
            <person name="Kodira C."/>
            <person name="Kulbokas E."/>
            <person name="Labutti K."/>
            <person name="Lama D."/>
            <person name="Landers T."/>
            <person name="Leger J."/>
            <person name="Levine S."/>
            <person name="Lewis D."/>
            <person name="Lewis T."/>
            <person name="Lindblad-toh K."/>
            <person name="Liu X."/>
            <person name="Lokyitsang T."/>
            <person name="Lokyitsang Y."/>
            <person name="Lucien O."/>
            <person name="Lui A."/>
            <person name="Ma L.J."/>
            <person name="Mabbitt R."/>
            <person name="Macdonald J."/>
            <person name="Maclean C."/>
            <person name="Major J."/>
            <person name="Manning J."/>
            <person name="Marabella R."/>
            <person name="Maru K."/>
            <person name="Matthews C."/>
            <person name="Mauceli E."/>
            <person name="Mccarthy M."/>
            <person name="Mcdonough S."/>
            <person name="Mcghee T."/>
            <person name="Meldrim J."/>
            <person name="Meneus L."/>
            <person name="Mesirov J."/>
            <person name="Mihalev A."/>
            <person name="Mihova T."/>
            <person name="Mikkelsen T."/>
            <person name="Mlenga V."/>
            <person name="Moru K."/>
            <person name="Mozes J."/>
            <person name="Mulrain L."/>
            <person name="Munson G."/>
            <person name="Naylor J."/>
            <person name="Newes C."/>
            <person name="Nguyen C."/>
            <person name="Nguyen N."/>
            <person name="Nguyen T."/>
            <person name="Nicol R."/>
            <person name="Nielsen C."/>
            <person name="Nizzari M."/>
            <person name="Norbu C."/>
            <person name="Norbu N."/>
            <person name="O'donnell P."/>
            <person name="Okoawo O."/>
            <person name="O'leary S."/>
            <person name="Omotosho B."/>
            <person name="O'neill K."/>
            <person name="Osman S."/>
            <person name="Parker S."/>
            <person name="Perrin D."/>
            <person name="Phunkhang P."/>
            <person name="Piqani B."/>
            <person name="Purcell S."/>
            <person name="Rachupka T."/>
            <person name="Ramasamy U."/>
            <person name="Rameau R."/>
            <person name="Ray V."/>
            <person name="Raymond C."/>
            <person name="Retta R."/>
            <person name="Richardson S."/>
            <person name="Rise C."/>
            <person name="Rodriguez J."/>
            <person name="Rogers J."/>
            <person name="Rogov P."/>
            <person name="Rutman M."/>
            <person name="Schupbach R."/>
            <person name="Seaman C."/>
            <person name="Settipalli S."/>
            <person name="Sharpe T."/>
            <person name="Sheridan J."/>
            <person name="Sherpa N."/>
            <person name="Shi J."/>
            <person name="Smirnov S."/>
            <person name="Smith C."/>
            <person name="Sougnez C."/>
            <person name="Spencer B."/>
            <person name="Stalker J."/>
            <person name="Stange-thomann N."/>
            <person name="Stavropoulos S."/>
            <person name="Stetson K."/>
            <person name="Stone C."/>
            <person name="Stone S."/>
            <person name="Stubbs M."/>
            <person name="Talamas J."/>
            <person name="Tchuinga P."/>
            <person name="Tenzing P."/>
            <person name="Tesfaye S."/>
            <person name="Theodore J."/>
            <person name="Thoulutsang Y."/>
            <person name="Topham K."/>
            <person name="Towey S."/>
            <person name="Tsamla T."/>
            <person name="Tsomo N."/>
            <person name="Vallee D."/>
            <person name="Vassiliev H."/>
            <person name="Venkataraman V."/>
            <person name="Vinson J."/>
            <person name="Vo A."/>
            <person name="Wade C."/>
            <person name="Wang S."/>
            <person name="Wangchuk T."/>
            <person name="Wangdi T."/>
            <person name="Whittaker C."/>
            <person name="Wilkinson J."/>
            <person name="Wu Y."/>
            <person name="Wyman D."/>
            <person name="Yadav S."/>
            <person name="Yang S."/>
            <person name="Yang X."/>
            <person name="Yeager S."/>
            <person name="Yee E."/>
            <person name="Young G."/>
            <person name="Zainoun J."/>
            <person name="Zembeck L."/>
            <person name="Zimmer A."/>
            <person name="Zody M."/>
            <person name="Lander E."/>
        </authorList>
    </citation>
    <scope>NUCLEOTIDE SEQUENCE [LARGE SCALE GENOMIC DNA]</scope>
</reference>
<keyword evidence="1" id="KW-1133">Transmembrane helix</keyword>
<dbReference type="InParanoid" id="H2YPX4"/>
<evidence type="ECO:0000313" key="2">
    <source>
        <dbReference type="Ensembl" id="ENSCSAVP00000007382.1"/>
    </source>
</evidence>
<keyword evidence="1" id="KW-0812">Transmembrane</keyword>
<evidence type="ECO:0008006" key="4">
    <source>
        <dbReference type="Google" id="ProtNLM"/>
    </source>
</evidence>
<dbReference type="Ensembl" id="ENSCSAVT00000007479.1">
    <property type="protein sequence ID" value="ENSCSAVP00000007382.1"/>
    <property type="gene ID" value="ENSCSAVG00000004407.1"/>
</dbReference>
<reference evidence="2" key="3">
    <citation type="submission" date="2025-09" db="UniProtKB">
        <authorList>
            <consortium name="Ensembl"/>
        </authorList>
    </citation>
    <scope>IDENTIFICATION</scope>
</reference>
<dbReference type="Proteomes" id="UP000007875">
    <property type="component" value="Unassembled WGS sequence"/>
</dbReference>
<protein>
    <recommendedName>
        <fullName evidence="4">Tetraspanin</fullName>
    </recommendedName>
</protein>
<dbReference type="HOGENOM" id="CLU_3162293_0_0_1"/>